<name>A0ABN9XYF6_9DINO</name>
<reference evidence="2" key="1">
    <citation type="submission" date="2023-10" db="EMBL/GenBank/DDBJ databases">
        <authorList>
            <person name="Chen Y."/>
            <person name="Shah S."/>
            <person name="Dougan E. K."/>
            <person name="Thang M."/>
            <person name="Chan C."/>
        </authorList>
    </citation>
    <scope>NUCLEOTIDE SEQUENCE [LARGE SCALE GENOMIC DNA]</scope>
</reference>
<dbReference type="EMBL" id="CAUYUJ010021257">
    <property type="protein sequence ID" value="CAK0903552.1"/>
    <property type="molecule type" value="Genomic_DNA"/>
</dbReference>
<evidence type="ECO:0000313" key="3">
    <source>
        <dbReference type="Proteomes" id="UP001189429"/>
    </source>
</evidence>
<keyword evidence="3" id="KW-1185">Reference proteome</keyword>
<evidence type="ECO:0000256" key="1">
    <source>
        <dbReference type="SAM" id="MobiDB-lite"/>
    </source>
</evidence>
<sequence length="160" mass="16445">DLAAAAAARGSQRQRELLKFGSAAAGGGPEAASSAGGALGADLPGGLAGRCPPWADWAAWWGAPALWPPGSKGDDGWSKGWAGAGAAGKGWPGWEAWDSSWDPPWEQPWHGGGGGEYPEDAPWLKGKGAGFAWKGGKGVARPPRLRATGCRGWDESSWGW</sequence>
<evidence type="ECO:0000313" key="2">
    <source>
        <dbReference type="EMBL" id="CAK0903552.1"/>
    </source>
</evidence>
<protein>
    <submittedName>
        <fullName evidence="2">Uncharacterized protein</fullName>
    </submittedName>
</protein>
<proteinExistence type="predicted"/>
<dbReference type="Proteomes" id="UP001189429">
    <property type="component" value="Unassembled WGS sequence"/>
</dbReference>
<feature type="region of interest" description="Disordered" evidence="1">
    <location>
        <begin position="66"/>
        <end position="93"/>
    </location>
</feature>
<feature type="compositionally biased region" description="Gly residues" evidence="1">
    <location>
        <begin position="82"/>
        <end position="91"/>
    </location>
</feature>
<gene>
    <name evidence="2" type="ORF">PCOR1329_LOCUS79847</name>
</gene>
<feature type="non-terminal residue" evidence="2">
    <location>
        <position position="1"/>
    </location>
</feature>
<organism evidence="2 3">
    <name type="scientific">Prorocentrum cordatum</name>
    <dbReference type="NCBI Taxonomy" id="2364126"/>
    <lineage>
        <taxon>Eukaryota</taxon>
        <taxon>Sar</taxon>
        <taxon>Alveolata</taxon>
        <taxon>Dinophyceae</taxon>
        <taxon>Prorocentrales</taxon>
        <taxon>Prorocentraceae</taxon>
        <taxon>Prorocentrum</taxon>
    </lineage>
</organism>
<comment type="caution">
    <text evidence="2">The sequence shown here is derived from an EMBL/GenBank/DDBJ whole genome shotgun (WGS) entry which is preliminary data.</text>
</comment>
<accession>A0ABN9XYF6</accession>